<keyword evidence="1" id="KW-0472">Membrane</keyword>
<dbReference type="InterPro" id="IPR053229">
    <property type="entry name" value="NADH-Q_oxidrdct_subunit"/>
</dbReference>
<reference evidence="3 4" key="1">
    <citation type="journal article" date="2016" name="Sci. Rep.">
        <title>Peltaster fructicola genome reveals evolution from an invasive phytopathogen to an ectophytic parasite.</title>
        <authorList>
            <person name="Xu C."/>
            <person name="Chen H."/>
            <person name="Gleason M.L."/>
            <person name="Xu J.R."/>
            <person name="Liu H."/>
            <person name="Zhang R."/>
            <person name="Sun G."/>
        </authorList>
    </citation>
    <scope>NUCLEOTIDE SEQUENCE [LARGE SCALE GENOMIC DNA]</scope>
    <source>
        <strain evidence="3 4">LNHT1506</strain>
    </source>
</reference>
<feature type="transmembrane region" description="Helical" evidence="1">
    <location>
        <begin position="59"/>
        <end position="76"/>
    </location>
</feature>
<keyword evidence="1" id="KW-1133">Transmembrane helix</keyword>
<evidence type="ECO:0000313" key="3">
    <source>
        <dbReference type="EMBL" id="QIW95172.1"/>
    </source>
</evidence>
<keyword evidence="4" id="KW-1185">Reference proteome</keyword>
<dbReference type="Proteomes" id="UP000503462">
    <property type="component" value="Chromosome 1"/>
</dbReference>
<gene>
    <name evidence="3" type="ORF">AMS68_000690</name>
</gene>
<feature type="domain" description="NADH-ubiquinone oxidoreductase 21kDa subunit N-terminal" evidence="2">
    <location>
        <begin position="36"/>
        <end position="121"/>
    </location>
</feature>
<keyword evidence="1" id="KW-0812">Transmembrane</keyword>
<name>A0A6H0XKB3_9PEZI</name>
<evidence type="ECO:0000313" key="4">
    <source>
        <dbReference type="Proteomes" id="UP000503462"/>
    </source>
</evidence>
<accession>A0A6H0XKB3</accession>
<dbReference type="Pfam" id="PF10785">
    <property type="entry name" value="NADH-u_ox-rdase"/>
    <property type="match status" value="1"/>
</dbReference>
<dbReference type="PANTHER" id="PTHR34062:SF1">
    <property type="entry name" value="NADH-UBIQUINONE OXIDOREDUCTASE 21KDA SUBUNIT N-TERMINAL DOMAIN-CONTAINING PROTEIN"/>
    <property type="match status" value="1"/>
</dbReference>
<protein>
    <recommendedName>
        <fullName evidence="2">NADH-ubiquinone oxidoreductase 21kDa subunit N-terminal domain-containing protein</fullName>
    </recommendedName>
</protein>
<proteinExistence type="predicted"/>
<dbReference type="PANTHER" id="PTHR34062">
    <property type="entry name" value="OXIDOREDUCTASE 21 KDA SUBUNIT, PUTATIVE (AFU_ORTHOLOGUE AFUA_4G04750)-RELATED"/>
    <property type="match status" value="1"/>
</dbReference>
<dbReference type="AlphaFoldDB" id="A0A6H0XKB3"/>
<evidence type="ECO:0000259" key="2">
    <source>
        <dbReference type="Pfam" id="PF10785"/>
    </source>
</evidence>
<evidence type="ECO:0000256" key="1">
    <source>
        <dbReference type="SAM" id="Phobius"/>
    </source>
</evidence>
<organism evidence="3 4">
    <name type="scientific">Peltaster fructicola</name>
    <dbReference type="NCBI Taxonomy" id="286661"/>
    <lineage>
        <taxon>Eukaryota</taxon>
        <taxon>Fungi</taxon>
        <taxon>Dikarya</taxon>
        <taxon>Ascomycota</taxon>
        <taxon>Pezizomycotina</taxon>
        <taxon>Dothideomycetes</taxon>
        <taxon>Dothideomycetes incertae sedis</taxon>
        <taxon>Peltaster</taxon>
    </lineage>
</organism>
<dbReference type="EMBL" id="CP051139">
    <property type="protein sequence ID" value="QIW95172.1"/>
    <property type="molecule type" value="Genomic_DNA"/>
</dbReference>
<dbReference type="InterPro" id="IPR019721">
    <property type="entry name" value="NADH-UbQ_OxRdtase_su21_N"/>
</dbReference>
<feature type="transmembrane region" description="Helical" evidence="1">
    <location>
        <begin position="91"/>
        <end position="109"/>
    </location>
</feature>
<dbReference type="OrthoDB" id="196140at2759"/>
<sequence length="171" mass="18936">MASGDSNHPPAVISVREGPELGRTSRSQVIAKPVRSPYPLIDSDPHFTRVVRYLRPRDYLEGIAVGAVIPGGIMLSERMDPTGLPKQATRSILRVAGFAGVAAGFLLAYSRSTARFYGFTENRREIDMDMREMTDRVIKGLPLYGTSRARARSAAHRRSMMDKETLRDSAL</sequence>